<protein>
    <submittedName>
        <fullName evidence="2">Uncharacterized protein</fullName>
    </submittedName>
</protein>
<evidence type="ECO:0000313" key="3">
    <source>
        <dbReference type="Proteomes" id="UP000298390"/>
    </source>
</evidence>
<reference evidence="2 3" key="1">
    <citation type="submission" date="2019-01" db="EMBL/GenBank/DDBJ databases">
        <title>Genome sequencing of the rare red list fungi Fomitopsis rosea.</title>
        <authorList>
            <person name="Buettner E."/>
            <person name="Kellner H."/>
        </authorList>
    </citation>
    <scope>NUCLEOTIDE SEQUENCE [LARGE SCALE GENOMIC DNA]</scope>
    <source>
        <strain evidence="2 3">DSM 105464</strain>
    </source>
</reference>
<dbReference type="AlphaFoldDB" id="A0A4Y9XQI0"/>
<organism evidence="2 3">
    <name type="scientific">Rhodofomes roseus</name>
    <dbReference type="NCBI Taxonomy" id="34475"/>
    <lineage>
        <taxon>Eukaryota</taxon>
        <taxon>Fungi</taxon>
        <taxon>Dikarya</taxon>
        <taxon>Basidiomycota</taxon>
        <taxon>Agaricomycotina</taxon>
        <taxon>Agaricomycetes</taxon>
        <taxon>Polyporales</taxon>
        <taxon>Rhodofomes</taxon>
    </lineage>
</organism>
<name>A0A4Y9XQI0_9APHY</name>
<sequence>MMIAGPLLYRLLTEWHKNTHWQHDNARQPCSAPSSYPSPPPPQPADEDTGPACHVLDLRTNTCTEVHKLQPLPTLRLTDNVASAVIIDVADYPTRDSRQNRTWIVAERPPRPLGVGTLIKLQTSEELSGLGRIAAVNGICRYWISFAISGSTERCSLRAPIPWTALGPTERRVLTYLYHVLQPLPPPHPHFADNATLMLSTRTPYEFVAITNGDGMEVDLMQANIRRSS</sequence>
<comment type="caution">
    <text evidence="2">The sequence shown here is derived from an EMBL/GenBank/DDBJ whole genome shotgun (WGS) entry which is preliminary data.</text>
</comment>
<proteinExistence type="predicted"/>
<gene>
    <name evidence="2" type="ORF">EVJ58_g10557</name>
</gene>
<dbReference type="Proteomes" id="UP000298390">
    <property type="component" value="Unassembled WGS sequence"/>
</dbReference>
<accession>A0A4Y9XQI0</accession>
<feature type="region of interest" description="Disordered" evidence="1">
    <location>
        <begin position="24"/>
        <end position="51"/>
    </location>
</feature>
<dbReference type="EMBL" id="SEKV01001184">
    <property type="protein sequence ID" value="TFY51451.1"/>
    <property type="molecule type" value="Genomic_DNA"/>
</dbReference>
<evidence type="ECO:0000313" key="2">
    <source>
        <dbReference type="EMBL" id="TFY51451.1"/>
    </source>
</evidence>
<evidence type="ECO:0000256" key="1">
    <source>
        <dbReference type="SAM" id="MobiDB-lite"/>
    </source>
</evidence>